<dbReference type="FunFam" id="2.60.40.10:FF:001230">
    <property type="entry name" value="Immunoglobulin kappa variable 8-16"/>
    <property type="match status" value="1"/>
</dbReference>
<feature type="domain" description="Ig-like" evidence="1">
    <location>
        <begin position="68"/>
        <end position="164"/>
    </location>
</feature>
<evidence type="ECO:0000313" key="2">
    <source>
        <dbReference type="EMBL" id="KAG2465606.1"/>
    </source>
</evidence>
<dbReference type="PROSITE" id="PS50835">
    <property type="entry name" value="IG_LIKE"/>
    <property type="match status" value="1"/>
</dbReference>
<feature type="non-terminal residue" evidence="2">
    <location>
        <position position="164"/>
    </location>
</feature>
<dbReference type="SUPFAM" id="SSF48726">
    <property type="entry name" value="Immunoglobulin"/>
    <property type="match status" value="1"/>
</dbReference>
<name>A0A8X7XCF6_POLSE</name>
<dbReference type="InterPro" id="IPR003599">
    <property type="entry name" value="Ig_sub"/>
</dbReference>
<gene>
    <name evidence="2" type="primary">Igkv311_3</name>
    <name evidence="2" type="ORF">GTO96_0017051</name>
</gene>
<dbReference type="EMBL" id="JAATIS010001721">
    <property type="protein sequence ID" value="KAG2465606.1"/>
    <property type="molecule type" value="Genomic_DNA"/>
</dbReference>
<reference evidence="2 3" key="1">
    <citation type="journal article" date="2021" name="Cell">
        <title>Tracing the genetic footprints of vertebrate landing in non-teleost ray-finned fishes.</title>
        <authorList>
            <person name="Bi X."/>
            <person name="Wang K."/>
            <person name="Yang L."/>
            <person name="Pan H."/>
            <person name="Jiang H."/>
            <person name="Wei Q."/>
            <person name="Fang M."/>
            <person name="Yu H."/>
            <person name="Zhu C."/>
            <person name="Cai Y."/>
            <person name="He Y."/>
            <person name="Gan X."/>
            <person name="Zeng H."/>
            <person name="Yu D."/>
            <person name="Zhu Y."/>
            <person name="Jiang H."/>
            <person name="Qiu Q."/>
            <person name="Yang H."/>
            <person name="Zhang Y.E."/>
            <person name="Wang W."/>
            <person name="Zhu M."/>
            <person name="He S."/>
            <person name="Zhang G."/>
        </authorList>
    </citation>
    <scope>NUCLEOTIDE SEQUENCE [LARGE SCALE GENOMIC DNA]</scope>
    <source>
        <strain evidence="2">Bchr_013</strain>
    </source>
</reference>
<dbReference type="AlphaFoldDB" id="A0A8X7XCF6"/>
<dbReference type="InterPro" id="IPR007110">
    <property type="entry name" value="Ig-like_dom"/>
</dbReference>
<dbReference type="InterPro" id="IPR050150">
    <property type="entry name" value="IgV_Light_Chain"/>
</dbReference>
<sequence>MGVGIMELVAAESPLAARAMGEPGTMTMRRRLKMSDFCDSTISTKVSFSWRKRHLQLYHWKLYSSCQISVNQPSAPKSVSPGGSVTFTCTTGSSVGAAKAWYQQRPGEAPKSLIYSASTRHTGIPSRFSGSGSGTSYSMTISGVQPEDAGHYYCMQHANYPLTQ</sequence>
<proteinExistence type="predicted"/>
<dbReference type="InterPro" id="IPR013783">
    <property type="entry name" value="Ig-like_fold"/>
</dbReference>
<dbReference type="InterPro" id="IPR036179">
    <property type="entry name" value="Ig-like_dom_sf"/>
</dbReference>
<comment type="caution">
    <text evidence="2">The sequence shown here is derived from an EMBL/GenBank/DDBJ whole genome shotgun (WGS) entry which is preliminary data.</text>
</comment>
<dbReference type="InterPro" id="IPR013106">
    <property type="entry name" value="Ig_V-set"/>
</dbReference>
<accession>A0A8X7XCF6</accession>
<dbReference type="PANTHER" id="PTHR23267">
    <property type="entry name" value="IMMUNOGLOBULIN LIGHT CHAIN"/>
    <property type="match status" value="1"/>
</dbReference>
<organism evidence="2 3">
    <name type="scientific">Polypterus senegalus</name>
    <name type="common">Senegal bichir</name>
    <dbReference type="NCBI Taxonomy" id="55291"/>
    <lineage>
        <taxon>Eukaryota</taxon>
        <taxon>Metazoa</taxon>
        <taxon>Chordata</taxon>
        <taxon>Craniata</taxon>
        <taxon>Vertebrata</taxon>
        <taxon>Euteleostomi</taxon>
        <taxon>Actinopterygii</taxon>
        <taxon>Polypteriformes</taxon>
        <taxon>Polypteridae</taxon>
        <taxon>Polypterus</taxon>
    </lineage>
</organism>
<protein>
    <submittedName>
        <fullName evidence="2">KV311 protein</fullName>
    </submittedName>
</protein>
<evidence type="ECO:0000313" key="3">
    <source>
        <dbReference type="Proteomes" id="UP000886611"/>
    </source>
</evidence>
<dbReference type="Pfam" id="PF07686">
    <property type="entry name" value="V-set"/>
    <property type="match status" value="1"/>
</dbReference>
<evidence type="ECO:0000259" key="1">
    <source>
        <dbReference type="PROSITE" id="PS50835"/>
    </source>
</evidence>
<dbReference type="SMART" id="SM00409">
    <property type="entry name" value="IG"/>
    <property type="match status" value="1"/>
</dbReference>
<feature type="non-terminal residue" evidence="2">
    <location>
        <position position="1"/>
    </location>
</feature>
<dbReference type="Gene3D" id="2.60.40.10">
    <property type="entry name" value="Immunoglobulins"/>
    <property type="match status" value="1"/>
</dbReference>
<dbReference type="SMART" id="SM00406">
    <property type="entry name" value="IGv"/>
    <property type="match status" value="1"/>
</dbReference>
<keyword evidence="3" id="KW-1185">Reference proteome</keyword>
<dbReference type="Proteomes" id="UP000886611">
    <property type="component" value="Unassembled WGS sequence"/>
</dbReference>